<dbReference type="EMBL" id="QGNW01000213">
    <property type="protein sequence ID" value="RVW84701.1"/>
    <property type="molecule type" value="Genomic_DNA"/>
</dbReference>
<evidence type="ECO:0000313" key="1">
    <source>
        <dbReference type="EMBL" id="RVW84701.1"/>
    </source>
</evidence>
<proteinExistence type="predicted"/>
<accession>A0A438HJR7</accession>
<protein>
    <submittedName>
        <fullName evidence="1">Uncharacterized protein</fullName>
    </submittedName>
</protein>
<reference evidence="1 2" key="1">
    <citation type="journal article" date="2018" name="PLoS Genet.">
        <title>Population sequencing reveals clonal diversity and ancestral inbreeding in the grapevine cultivar Chardonnay.</title>
        <authorList>
            <person name="Roach M.J."/>
            <person name="Johnson D.L."/>
            <person name="Bohlmann J."/>
            <person name="van Vuuren H.J."/>
            <person name="Jones S.J."/>
            <person name="Pretorius I.S."/>
            <person name="Schmidt S.A."/>
            <person name="Borneman A.R."/>
        </authorList>
    </citation>
    <scope>NUCLEOTIDE SEQUENCE [LARGE SCALE GENOMIC DNA]</scope>
    <source>
        <strain evidence="2">cv. Chardonnay</strain>
        <tissue evidence="1">Leaf</tissue>
    </source>
</reference>
<name>A0A438HJR7_VITVI</name>
<sequence>MNWKKQRRNTLHLMTSPSILIFYKFESFWKLKASPPSTGMKDCLYDLSIALTDCILFLEKRKMKINKDSSQGQGQGQGQGQRQGHYSLPELWFLCKTKRKLIHIKKKLRVATSHPVVPEHTSFSAVTDVATTSSSSGSLSFDGPTIDPYYSYYFTDQCDGGQRDSVEVEEEELLEALCKALWSKSYLLVFDGIWISTWTGYFSWDDILELAPGGKLVYYVMINPKDDANQGNDLLLSLRSIFATELVSDISEVVPQLPLDEVVDRVRILVS</sequence>
<dbReference type="Proteomes" id="UP000288805">
    <property type="component" value="Unassembled WGS sequence"/>
</dbReference>
<gene>
    <name evidence="1" type="ORF">CK203_044623</name>
</gene>
<dbReference type="AlphaFoldDB" id="A0A438HJR7"/>
<organism evidence="1 2">
    <name type="scientific">Vitis vinifera</name>
    <name type="common">Grape</name>
    <dbReference type="NCBI Taxonomy" id="29760"/>
    <lineage>
        <taxon>Eukaryota</taxon>
        <taxon>Viridiplantae</taxon>
        <taxon>Streptophyta</taxon>
        <taxon>Embryophyta</taxon>
        <taxon>Tracheophyta</taxon>
        <taxon>Spermatophyta</taxon>
        <taxon>Magnoliopsida</taxon>
        <taxon>eudicotyledons</taxon>
        <taxon>Gunneridae</taxon>
        <taxon>Pentapetalae</taxon>
        <taxon>rosids</taxon>
        <taxon>Vitales</taxon>
        <taxon>Vitaceae</taxon>
        <taxon>Viteae</taxon>
        <taxon>Vitis</taxon>
    </lineage>
</organism>
<comment type="caution">
    <text evidence="1">The sequence shown here is derived from an EMBL/GenBank/DDBJ whole genome shotgun (WGS) entry which is preliminary data.</text>
</comment>
<evidence type="ECO:0000313" key="2">
    <source>
        <dbReference type="Proteomes" id="UP000288805"/>
    </source>
</evidence>